<dbReference type="AlphaFoldDB" id="A0A7J0CHM5"/>
<proteinExistence type="predicted"/>
<evidence type="ECO:0000313" key="4">
    <source>
        <dbReference type="Proteomes" id="UP000530403"/>
    </source>
</evidence>
<organism evidence="1 3">
    <name type="scientific">Streptomyces fulvorobeus</name>
    <dbReference type="NCBI Taxonomy" id="284028"/>
    <lineage>
        <taxon>Bacteria</taxon>
        <taxon>Bacillati</taxon>
        <taxon>Actinomycetota</taxon>
        <taxon>Actinomycetes</taxon>
        <taxon>Kitasatosporales</taxon>
        <taxon>Streptomycetaceae</taxon>
        <taxon>Streptomyces</taxon>
    </lineage>
</organism>
<name>A0A7J0CHM5_9ACTN</name>
<reference evidence="2 4" key="2">
    <citation type="submission" date="2020-07" db="EMBL/GenBank/DDBJ databases">
        <title>Sequencing the genomes of 1000 actinobacteria strains.</title>
        <authorList>
            <person name="Klenk H.-P."/>
        </authorList>
    </citation>
    <scope>NUCLEOTIDE SEQUENCE [LARGE SCALE GENOMIC DNA]</scope>
    <source>
        <strain evidence="2 4">DSM 41455</strain>
    </source>
</reference>
<evidence type="ECO:0000313" key="3">
    <source>
        <dbReference type="Proteomes" id="UP000498980"/>
    </source>
</evidence>
<accession>A0A7J0CHM5</accession>
<dbReference type="Proteomes" id="UP000530403">
    <property type="component" value="Unassembled WGS sequence"/>
</dbReference>
<protein>
    <recommendedName>
        <fullName evidence="5">Methyltransferase</fullName>
    </recommendedName>
</protein>
<evidence type="ECO:0008006" key="5">
    <source>
        <dbReference type="Google" id="ProtNLM"/>
    </source>
</evidence>
<comment type="caution">
    <text evidence="1">The sequence shown here is derived from an EMBL/GenBank/DDBJ whole genome shotgun (WGS) entry which is preliminary data.</text>
</comment>
<dbReference type="EMBL" id="BLWC01000001">
    <property type="protein sequence ID" value="GFN01227.1"/>
    <property type="molecule type" value="Genomic_DNA"/>
</dbReference>
<reference evidence="1 3" key="1">
    <citation type="submission" date="2020-05" db="EMBL/GenBank/DDBJ databases">
        <title>Whole genome shotgun sequence of Streptomyces fulvorobeus NBRC 15897.</title>
        <authorList>
            <person name="Komaki H."/>
            <person name="Tamura T."/>
        </authorList>
    </citation>
    <scope>NUCLEOTIDE SEQUENCE [LARGE SCALE GENOMIC DNA]</scope>
    <source>
        <strain evidence="1 3">NBRC 15897</strain>
    </source>
</reference>
<gene>
    <name evidence="2" type="ORF">HEB29_005690</name>
    <name evidence="1" type="ORF">Sfulv_60370</name>
</gene>
<dbReference type="Proteomes" id="UP000498980">
    <property type="component" value="Unassembled WGS sequence"/>
</dbReference>
<evidence type="ECO:0000313" key="2">
    <source>
        <dbReference type="EMBL" id="NYE44679.1"/>
    </source>
</evidence>
<sequence length="101" mass="10855">MFSLTDPDRIRSLLTAGGFTGIDVERIEVPGKWGVDAADAAAFLLGTGPGRHLLDQVTPPEQDEARQALTAALQRHEADGTVWLRSSSWLVTAEREGAAQN</sequence>
<evidence type="ECO:0000313" key="1">
    <source>
        <dbReference type="EMBL" id="GFN01227.1"/>
    </source>
</evidence>
<keyword evidence="3" id="KW-1185">Reference proteome</keyword>
<dbReference type="EMBL" id="JACCCF010000001">
    <property type="protein sequence ID" value="NYE44679.1"/>
    <property type="molecule type" value="Genomic_DNA"/>
</dbReference>